<keyword evidence="1" id="KW-0812">Transmembrane</keyword>
<organism evidence="2">
    <name type="scientific">uncultured organism MedDCM-OCT-S04-C478</name>
    <dbReference type="NCBI Taxonomy" id="743617"/>
    <lineage>
        <taxon>unclassified sequences</taxon>
        <taxon>environmental samples</taxon>
    </lineage>
</organism>
<protein>
    <submittedName>
        <fullName evidence="2">Uncharacterized protein</fullName>
    </submittedName>
</protein>
<sequence length="147" mass="17122">MIKRLFKFVIWPVKKIVLLPFKFLLYTLLIFIILILFFQYRADYEVDTSPLSKIEYENCIEVIDSYEITLNLLSEYVQELDSVQREFLEERLPDNLQILLEPQKIDPDEFENIKGSLKTYLQGGRLPGFNGKALLPQAASLCRTGLG</sequence>
<dbReference type="AlphaFoldDB" id="D6PK29"/>
<evidence type="ECO:0000256" key="1">
    <source>
        <dbReference type="SAM" id="Phobius"/>
    </source>
</evidence>
<reference evidence="2" key="1">
    <citation type="journal article" date="2010" name="ISME J.">
        <title>Metagenome of the Mediterranean deep chlorophyll maximum studied by direct and fosmid library 454 pyrosequencing.</title>
        <authorList>
            <person name="Ghai R."/>
            <person name="Martin-Cuadrado A.B."/>
            <person name="Molto A.G."/>
            <person name="Heredia I.G."/>
            <person name="Cabrera R."/>
            <person name="Martin J."/>
            <person name="Verdu M."/>
            <person name="Deschamps P."/>
            <person name="Moreira D."/>
            <person name="Lopez-Garcia P."/>
            <person name="Mira A."/>
            <person name="Rodriguez-Valera F."/>
        </authorList>
    </citation>
    <scope>NUCLEOTIDE SEQUENCE</scope>
</reference>
<evidence type="ECO:0000313" key="2">
    <source>
        <dbReference type="EMBL" id="ADD96080.1"/>
    </source>
</evidence>
<accession>D6PK29</accession>
<feature type="transmembrane region" description="Helical" evidence="1">
    <location>
        <begin position="21"/>
        <end position="40"/>
    </location>
</feature>
<keyword evidence="1" id="KW-0472">Membrane</keyword>
<dbReference type="EMBL" id="GU943118">
    <property type="protein sequence ID" value="ADD96080.1"/>
    <property type="molecule type" value="Genomic_DNA"/>
</dbReference>
<proteinExistence type="predicted"/>
<keyword evidence="1" id="KW-1133">Transmembrane helix</keyword>
<name>D6PK29_9ZZZZ</name>